<evidence type="ECO:0000256" key="3">
    <source>
        <dbReference type="ARBA" id="ARBA00022824"/>
    </source>
</evidence>
<dbReference type="PANTHER" id="PTHR21212">
    <property type="entry name" value="BERNARDINELLI-SEIP CONGENITAL LIPODYSTROPHY 2 HOMOLOG BSCL2 PROTEIN"/>
    <property type="match status" value="1"/>
</dbReference>
<evidence type="ECO:0000256" key="5">
    <source>
        <dbReference type="ARBA" id="ARBA00023098"/>
    </source>
</evidence>
<organism evidence="9 10">
    <name type="scientific">Cuscuta epithymum</name>
    <dbReference type="NCBI Taxonomy" id="186058"/>
    <lineage>
        <taxon>Eukaryota</taxon>
        <taxon>Viridiplantae</taxon>
        <taxon>Streptophyta</taxon>
        <taxon>Embryophyta</taxon>
        <taxon>Tracheophyta</taxon>
        <taxon>Spermatophyta</taxon>
        <taxon>Magnoliopsida</taxon>
        <taxon>eudicotyledons</taxon>
        <taxon>Gunneridae</taxon>
        <taxon>Pentapetalae</taxon>
        <taxon>asterids</taxon>
        <taxon>lamiids</taxon>
        <taxon>Solanales</taxon>
        <taxon>Convolvulaceae</taxon>
        <taxon>Cuscuteae</taxon>
        <taxon>Cuscuta</taxon>
        <taxon>Cuscuta subgen. Cuscuta</taxon>
    </lineage>
</organism>
<dbReference type="EMBL" id="CAMAPF010000219">
    <property type="protein sequence ID" value="CAH9114258.1"/>
    <property type="molecule type" value="Genomic_DNA"/>
</dbReference>
<keyword evidence="4 8" id="KW-1133">Transmembrane helix</keyword>
<keyword evidence="10" id="KW-1185">Reference proteome</keyword>
<feature type="region of interest" description="Disordered" evidence="7">
    <location>
        <begin position="1"/>
        <end position="20"/>
    </location>
</feature>
<evidence type="ECO:0000256" key="6">
    <source>
        <dbReference type="ARBA" id="ARBA00023136"/>
    </source>
</evidence>
<evidence type="ECO:0000256" key="4">
    <source>
        <dbReference type="ARBA" id="ARBA00022989"/>
    </source>
</evidence>
<evidence type="ECO:0000313" key="10">
    <source>
        <dbReference type="Proteomes" id="UP001152523"/>
    </source>
</evidence>
<feature type="transmembrane region" description="Helical" evidence="8">
    <location>
        <begin position="211"/>
        <end position="231"/>
    </location>
</feature>
<comment type="subcellular location">
    <subcellularLocation>
        <location evidence="1">Endoplasmic reticulum membrane</location>
        <topology evidence="1">Multi-pass membrane protein</topology>
    </subcellularLocation>
</comment>
<feature type="compositionally biased region" description="Polar residues" evidence="7">
    <location>
        <begin position="1"/>
        <end position="13"/>
    </location>
</feature>
<evidence type="ECO:0000256" key="8">
    <source>
        <dbReference type="SAM" id="Phobius"/>
    </source>
</evidence>
<dbReference type="Proteomes" id="UP001152523">
    <property type="component" value="Unassembled WGS sequence"/>
</dbReference>
<accession>A0AAV0E0Y8</accession>
<evidence type="ECO:0008006" key="11">
    <source>
        <dbReference type="Google" id="ProtNLM"/>
    </source>
</evidence>
<evidence type="ECO:0000256" key="7">
    <source>
        <dbReference type="SAM" id="MobiDB-lite"/>
    </source>
</evidence>
<evidence type="ECO:0000256" key="2">
    <source>
        <dbReference type="ARBA" id="ARBA00022692"/>
    </source>
</evidence>
<dbReference type="GO" id="GO:0006629">
    <property type="term" value="P:lipid metabolic process"/>
    <property type="evidence" value="ECO:0007669"/>
    <property type="project" value="UniProtKB-KW"/>
</dbReference>
<sequence length="519" mass="58292">MGKRATPNSSNSEMEFHDAADEFPFDDCRDVFSDTDTDPDGSVTYPDPKLDNENQKSHSPATTLRFRRSLQRCASLFDSPDPSLLGSVENVSNLRETNLVCSNEMEENENEENLESRQMNGNEKLESFNAVELSSSSGTVESGLGNEWNQNSFIADRQTRLDLHTRQTDNSSILVLCSDLIIKAIAVQINFLLIVLSFTTKIFLYPIRAIYSAYMFVMDPFSVVTSLKSYILKKCARHFSHVCGNALNLVSKWLKEQRSLWSLGMRCGWGIMWSIYVAVVLVGMLVLAFVMAGLLVSYFVEEPMKMVEDLNFDYTQKSPVAFVPLTGCHVDGGMVDGMHYIPPNHKLQATVTLTLPESDYNRNLGVFQVRVDFLTSNGMVRASSRKPCILPFKSQHIRLLTTFFKVASLVTGYTAESQDLAVEFRGFTEGDMPTACVRVVIEQRAEFHPGGGIPQLYAASLVLESQLPLLKRVIWYWKSTLFVWLSMLLFLVELVSALLCCKPLIIPTIHLMGSPSRRA</sequence>
<name>A0AAV0E0Y8_9ASTE</name>
<dbReference type="GO" id="GO:0140042">
    <property type="term" value="P:lipid droplet formation"/>
    <property type="evidence" value="ECO:0007669"/>
    <property type="project" value="UniProtKB-ARBA"/>
</dbReference>
<dbReference type="Pfam" id="PF06775">
    <property type="entry name" value="Seipin"/>
    <property type="match status" value="1"/>
</dbReference>
<reference evidence="9" key="1">
    <citation type="submission" date="2022-07" db="EMBL/GenBank/DDBJ databases">
        <authorList>
            <person name="Macas J."/>
            <person name="Novak P."/>
            <person name="Neumann P."/>
        </authorList>
    </citation>
    <scope>NUCLEOTIDE SEQUENCE</scope>
</reference>
<feature type="transmembrane region" description="Helical" evidence="8">
    <location>
        <begin position="180"/>
        <end position="199"/>
    </location>
</feature>
<keyword evidence="2 8" id="KW-0812">Transmembrane</keyword>
<gene>
    <name evidence="9" type="ORF">CEPIT_LOCUS20635</name>
</gene>
<feature type="transmembrane region" description="Helical" evidence="8">
    <location>
        <begin position="481"/>
        <end position="506"/>
    </location>
</feature>
<dbReference type="CDD" id="cd23995">
    <property type="entry name" value="Seipin_BSCL2_like"/>
    <property type="match status" value="1"/>
</dbReference>
<evidence type="ECO:0000313" key="9">
    <source>
        <dbReference type="EMBL" id="CAH9114258.1"/>
    </source>
</evidence>
<evidence type="ECO:0000256" key="1">
    <source>
        <dbReference type="ARBA" id="ARBA00004477"/>
    </source>
</evidence>
<dbReference type="PANTHER" id="PTHR21212:SF0">
    <property type="entry name" value="SEIPIN"/>
    <property type="match status" value="1"/>
</dbReference>
<feature type="transmembrane region" description="Helical" evidence="8">
    <location>
        <begin position="271"/>
        <end position="300"/>
    </location>
</feature>
<protein>
    <recommendedName>
        <fullName evidence="11">Seipin-2-like</fullName>
    </recommendedName>
</protein>
<keyword evidence="3" id="KW-0256">Endoplasmic reticulum</keyword>
<keyword evidence="6 8" id="KW-0472">Membrane</keyword>
<dbReference type="GO" id="GO:0005789">
    <property type="term" value="C:endoplasmic reticulum membrane"/>
    <property type="evidence" value="ECO:0007669"/>
    <property type="project" value="UniProtKB-SubCell"/>
</dbReference>
<keyword evidence="5" id="KW-0443">Lipid metabolism</keyword>
<dbReference type="AlphaFoldDB" id="A0AAV0E0Y8"/>
<feature type="region of interest" description="Disordered" evidence="7">
    <location>
        <begin position="27"/>
        <end position="62"/>
    </location>
</feature>
<proteinExistence type="predicted"/>
<comment type="caution">
    <text evidence="9">The sequence shown here is derived from an EMBL/GenBank/DDBJ whole genome shotgun (WGS) entry which is preliminary data.</text>
</comment>
<dbReference type="InterPro" id="IPR009617">
    <property type="entry name" value="Seipin"/>
</dbReference>